<proteinExistence type="predicted"/>
<dbReference type="Proteomes" id="UP000005239">
    <property type="component" value="Unassembled WGS sequence"/>
</dbReference>
<accession>A0A8R1YTN5</accession>
<dbReference type="EnsemblMetazoa" id="PPA36146.1">
    <property type="protein sequence ID" value="PPA36146.1"/>
    <property type="gene ID" value="WBGene00274515"/>
</dbReference>
<dbReference type="AlphaFoldDB" id="A0A2A6CW12"/>
<reference evidence="1" key="2">
    <citation type="submission" date="2022-06" db="UniProtKB">
        <authorList>
            <consortium name="EnsemblMetazoa"/>
        </authorList>
    </citation>
    <scope>IDENTIFICATION</scope>
    <source>
        <strain evidence="1">PS312</strain>
    </source>
</reference>
<protein>
    <submittedName>
        <fullName evidence="1">Uncharacterized protein</fullName>
    </submittedName>
</protein>
<evidence type="ECO:0000313" key="1">
    <source>
        <dbReference type="EnsemblMetazoa" id="PPA36146.1"/>
    </source>
</evidence>
<reference evidence="2" key="1">
    <citation type="journal article" date="2008" name="Nat. Genet.">
        <title>The Pristionchus pacificus genome provides a unique perspective on nematode lifestyle and parasitism.</title>
        <authorList>
            <person name="Dieterich C."/>
            <person name="Clifton S.W."/>
            <person name="Schuster L.N."/>
            <person name="Chinwalla A."/>
            <person name="Delehaunty K."/>
            <person name="Dinkelacker I."/>
            <person name="Fulton L."/>
            <person name="Fulton R."/>
            <person name="Godfrey J."/>
            <person name="Minx P."/>
            <person name="Mitreva M."/>
            <person name="Roeseler W."/>
            <person name="Tian H."/>
            <person name="Witte H."/>
            <person name="Yang S.P."/>
            <person name="Wilson R.K."/>
            <person name="Sommer R.J."/>
        </authorList>
    </citation>
    <scope>NUCLEOTIDE SEQUENCE [LARGE SCALE GENOMIC DNA]</scope>
    <source>
        <strain evidence="2">PS312</strain>
    </source>
</reference>
<keyword evidence="2" id="KW-1185">Reference proteome</keyword>
<organism evidence="1 2">
    <name type="scientific">Pristionchus pacificus</name>
    <name type="common">Parasitic nematode worm</name>
    <dbReference type="NCBI Taxonomy" id="54126"/>
    <lineage>
        <taxon>Eukaryota</taxon>
        <taxon>Metazoa</taxon>
        <taxon>Ecdysozoa</taxon>
        <taxon>Nematoda</taxon>
        <taxon>Chromadorea</taxon>
        <taxon>Rhabditida</taxon>
        <taxon>Rhabditina</taxon>
        <taxon>Diplogasteromorpha</taxon>
        <taxon>Diplogasteroidea</taxon>
        <taxon>Neodiplogasteridae</taxon>
        <taxon>Pristionchus</taxon>
    </lineage>
</organism>
<evidence type="ECO:0000313" key="2">
    <source>
        <dbReference type="Proteomes" id="UP000005239"/>
    </source>
</evidence>
<name>A0A2A6CW12_PRIPA</name>
<gene>
    <name evidence="1" type="primary">WBGene00274515</name>
</gene>
<sequence>VCDEANSTLTCASPRSLINKIGPYEDVVSTMSSSFTFSAASNYFWVGTNTCWGEYSSCADLRVRAGTFRLGCASPGDVGWTQINCP</sequence>
<accession>A0A2A6CW12</accession>